<protein>
    <submittedName>
        <fullName evidence="6">Aspartic peptidase A1</fullName>
    </submittedName>
</protein>
<dbReference type="PANTHER" id="PTHR47966">
    <property type="entry name" value="BETA-SITE APP-CLEAVING ENZYME, ISOFORM A-RELATED"/>
    <property type="match status" value="1"/>
</dbReference>
<dbReference type="CDD" id="cd05471">
    <property type="entry name" value="pepsin_like"/>
    <property type="match status" value="1"/>
</dbReference>
<proteinExistence type="inferred from homology"/>
<dbReference type="OrthoDB" id="660550at2759"/>
<sequence>MPSINDATQTSRSFVSLPFARRMNYTGSADMVEIDRARARMFCANRPGRGQVGDLQAQGASMIDIDVTSQAVSYVTEVQIGNPPTAYTLLIDTGSSNTWVGANKSYVTSGTTMPTTNLISLDYGSGSMKGIELLDQVTLAPGLTIENQSIGVAWVAEGFDGVDGILGIGPTELACGTLFPDIMECVPTVTDNAWSKGLIGAYEVGISFAPVTEVGQVNGELTFGGIDPSKYTGTLNYVPITSSSPANKYVGIDQSVSYGDVEILSKTAGIVDTGTTLLMLSSDAFNTYKNLTGATMDQSTQLLRITREQYSQLKSMYFHIGDSTYEFTPNAQLWPRALNTELGGTNDGMYLIVSDLGELSGNGIEFINGMSFLERFYTVYDVENSRVGLATTRNTYVNSN</sequence>
<evidence type="ECO:0000259" key="5">
    <source>
        <dbReference type="PROSITE" id="PS51767"/>
    </source>
</evidence>
<dbReference type="PANTHER" id="PTHR47966:SF51">
    <property type="entry name" value="BETA-SITE APP-CLEAVING ENZYME, ISOFORM A-RELATED"/>
    <property type="match status" value="1"/>
</dbReference>
<evidence type="ECO:0000313" key="7">
    <source>
        <dbReference type="Proteomes" id="UP000218811"/>
    </source>
</evidence>
<dbReference type="Pfam" id="PF00026">
    <property type="entry name" value="Asp"/>
    <property type="match status" value="1"/>
</dbReference>
<evidence type="ECO:0000313" key="6">
    <source>
        <dbReference type="EMBL" id="PCH37388.1"/>
    </source>
</evidence>
<dbReference type="Gene3D" id="2.40.70.10">
    <property type="entry name" value="Acid Proteases"/>
    <property type="match status" value="2"/>
</dbReference>
<dbReference type="GO" id="GO:0004190">
    <property type="term" value="F:aspartic-type endopeptidase activity"/>
    <property type="evidence" value="ECO:0007669"/>
    <property type="project" value="UniProtKB-KW"/>
</dbReference>
<dbReference type="SUPFAM" id="SSF50630">
    <property type="entry name" value="Acid proteases"/>
    <property type="match status" value="1"/>
</dbReference>
<keyword evidence="4" id="KW-0378">Hydrolase</keyword>
<dbReference type="InterPro" id="IPR001461">
    <property type="entry name" value="Aspartic_peptidase_A1"/>
</dbReference>
<accession>A0A2H3JI23</accession>
<reference evidence="6 7" key="1">
    <citation type="journal article" date="2012" name="Science">
        <title>The Paleozoic origin of enzymatic lignin decomposition reconstructed from 31 fungal genomes.</title>
        <authorList>
            <person name="Floudas D."/>
            <person name="Binder M."/>
            <person name="Riley R."/>
            <person name="Barry K."/>
            <person name="Blanchette R.A."/>
            <person name="Henrissat B."/>
            <person name="Martinez A.T."/>
            <person name="Otillar R."/>
            <person name="Spatafora J.W."/>
            <person name="Yadav J.S."/>
            <person name="Aerts A."/>
            <person name="Benoit I."/>
            <person name="Boyd A."/>
            <person name="Carlson A."/>
            <person name="Copeland A."/>
            <person name="Coutinho P.M."/>
            <person name="de Vries R.P."/>
            <person name="Ferreira P."/>
            <person name="Findley K."/>
            <person name="Foster B."/>
            <person name="Gaskell J."/>
            <person name="Glotzer D."/>
            <person name="Gorecki P."/>
            <person name="Heitman J."/>
            <person name="Hesse C."/>
            <person name="Hori C."/>
            <person name="Igarashi K."/>
            <person name="Jurgens J.A."/>
            <person name="Kallen N."/>
            <person name="Kersten P."/>
            <person name="Kohler A."/>
            <person name="Kuees U."/>
            <person name="Kumar T.K.A."/>
            <person name="Kuo A."/>
            <person name="LaButti K."/>
            <person name="Larrondo L.F."/>
            <person name="Lindquist E."/>
            <person name="Ling A."/>
            <person name="Lombard V."/>
            <person name="Lucas S."/>
            <person name="Lundell T."/>
            <person name="Martin R."/>
            <person name="McLaughlin D.J."/>
            <person name="Morgenstern I."/>
            <person name="Morin E."/>
            <person name="Murat C."/>
            <person name="Nagy L.G."/>
            <person name="Nolan M."/>
            <person name="Ohm R.A."/>
            <person name="Patyshakuliyeva A."/>
            <person name="Rokas A."/>
            <person name="Ruiz-Duenas F.J."/>
            <person name="Sabat G."/>
            <person name="Salamov A."/>
            <person name="Samejima M."/>
            <person name="Schmutz J."/>
            <person name="Slot J.C."/>
            <person name="St John F."/>
            <person name="Stenlid J."/>
            <person name="Sun H."/>
            <person name="Sun S."/>
            <person name="Syed K."/>
            <person name="Tsang A."/>
            <person name="Wiebenga A."/>
            <person name="Young D."/>
            <person name="Pisabarro A."/>
            <person name="Eastwood D.C."/>
            <person name="Martin F."/>
            <person name="Cullen D."/>
            <person name="Grigoriev I.V."/>
            <person name="Hibbett D.S."/>
        </authorList>
    </citation>
    <scope>NUCLEOTIDE SEQUENCE [LARGE SCALE GENOMIC DNA]</scope>
    <source>
        <strain evidence="6 7">MD-104</strain>
    </source>
</reference>
<dbReference type="AlphaFoldDB" id="A0A2H3JI23"/>
<dbReference type="PROSITE" id="PS51767">
    <property type="entry name" value="PEPTIDASE_A1"/>
    <property type="match status" value="1"/>
</dbReference>
<keyword evidence="7" id="KW-1185">Reference proteome</keyword>
<dbReference type="PRINTS" id="PR00792">
    <property type="entry name" value="PEPSIN"/>
</dbReference>
<evidence type="ECO:0000256" key="1">
    <source>
        <dbReference type="ARBA" id="ARBA00007447"/>
    </source>
</evidence>
<dbReference type="PROSITE" id="PS00141">
    <property type="entry name" value="ASP_PROTEASE"/>
    <property type="match status" value="2"/>
</dbReference>
<dbReference type="InterPro" id="IPR001969">
    <property type="entry name" value="Aspartic_peptidase_AS"/>
</dbReference>
<name>A0A2H3JI23_WOLCO</name>
<keyword evidence="2 4" id="KW-0064">Aspartyl protease</keyword>
<dbReference type="Proteomes" id="UP000218811">
    <property type="component" value="Unassembled WGS sequence"/>
</dbReference>
<dbReference type="EMBL" id="KB467931">
    <property type="protein sequence ID" value="PCH37388.1"/>
    <property type="molecule type" value="Genomic_DNA"/>
</dbReference>
<feature type="active site" evidence="3">
    <location>
        <position position="272"/>
    </location>
</feature>
<feature type="domain" description="Peptidase A1" evidence="5">
    <location>
        <begin position="74"/>
        <end position="390"/>
    </location>
</feature>
<evidence type="ECO:0000256" key="3">
    <source>
        <dbReference type="PIRSR" id="PIRSR601461-1"/>
    </source>
</evidence>
<comment type="similarity">
    <text evidence="1 4">Belongs to the peptidase A1 family.</text>
</comment>
<gene>
    <name evidence="6" type="ORF">WOLCODRAFT_92329</name>
</gene>
<dbReference type="OMA" id="IGAHEIG"/>
<keyword evidence="4" id="KW-0645">Protease</keyword>
<feature type="active site" evidence="3">
    <location>
        <position position="92"/>
    </location>
</feature>
<dbReference type="GO" id="GO:0006508">
    <property type="term" value="P:proteolysis"/>
    <property type="evidence" value="ECO:0007669"/>
    <property type="project" value="UniProtKB-KW"/>
</dbReference>
<dbReference type="InterPro" id="IPR034164">
    <property type="entry name" value="Pepsin-like_dom"/>
</dbReference>
<organism evidence="6 7">
    <name type="scientific">Wolfiporia cocos (strain MD-104)</name>
    <name type="common">Brown rot fungus</name>
    <dbReference type="NCBI Taxonomy" id="742152"/>
    <lineage>
        <taxon>Eukaryota</taxon>
        <taxon>Fungi</taxon>
        <taxon>Dikarya</taxon>
        <taxon>Basidiomycota</taxon>
        <taxon>Agaricomycotina</taxon>
        <taxon>Agaricomycetes</taxon>
        <taxon>Polyporales</taxon>
        <taxon>Phaeolaceae</taxon>
        <taxon>Wolfiporia</taxon>
    </lineage>
</organism>
<evidence type="ECO:0000256" key="4">
    <source>
        <dbReference type="RuleBase" id="RU000454"/>
    </source>
</evidence>
<dbReference type="InterPro" id="IPR033121">
    <property type="entry name" value="PEPTIDASE_A1"/>
</dbReference>
<evidence type="ECO:0000256" key="2">
    <source>
        <dbReference type="ARBA" id="ARBA00022750"/>
    </source>
</evidence>
<dbReference type="STRING" id="742152.A0A2H3JI23"/>
<dbReference type="InterPro" id="IPR021109">
    <property type="entry name" value="Peptidase_aspartic_dom_sf"/>
</dbReference>